<evidence type="ECO:0000256" key="1">
    <source>
        <dbReference type="SAM" id="SignalP"/>
    </source>
</evidence>
<feature type="chain" id="PRO_5021887599" evidence="1">
    <location>
        <begin position="24"/>
        <end position="82"/>
    </location>
</feature>
<name>A0A517YLX0_9BACT</name>
<feature type="signal peptide" evidence="1">
    <location>
        <begin position="1"/>
        <end position="23"/>
    </location>
</feature>
<keyword evidence="3" id="KW-1185">Reference proteome</keyword>
<reference evidence="2 3" key="1">
    <citation type="submission" date="2019-02" db="EMBL/GenBank/DDBJ databases">
        <title>Deep-cultivation of Planctomycetes and their phenomic and genomic characterization uncovers novel biology.</title>
        <authorList>
            <person name="Wiegand S."/>
            <person name="Jogler M."/>
            <person name="Boedeker C."/>
            <person name="Pinto D."/>
            <person name="Vollmers J."/>
            <person name="Rivas-Marin E."/>
            <person name="Kohn T."/>
            <person name="Peeters S.H."/>
            <person name="Heuer A."/>
            <person name="Rast P."/>
            <person name="Oberbeckmann S."/>
            <person name="Bunk B."/>
            <person name="Jeske O."/>
            <person name="Meyerdierks A."/>
            <person name="Storesund J.E."/>
            <person name="Kallscheuer N."/>
            <person name="Luecker S."/>
            <person name="Lage O.M."/>
            <person name="Pohl T."/>
            <person name="Merkel B.J."/>
            <person name="Hornburger P."/>
            <person name="Mueller R.-W."/>
            <person name="Bruemmer F."/>
            <person name="Labrenz M."/>
            <person name="Spormann A.M."/>
            <person name="Op den Camp H."/>
            <person name="Overmann J."/>
            <person name="Amann R."/>
            <person name="Jetten M.S.M."/>
            <person name="Mascher T."/>
            <person name="Medema M.H."/>
            <person name="Devos D.P."/>
            <person name="Kaster A.-K."/>
            <person name="Ovreas L."/>
            <person name="Rohde M."/>
            <person name="Galperin M.Y."/>
            <person name="Jogler C."/>
        </authorList>
    </citation>
    <scope>NUCLEOTIDE SEQUENCE [LARGE SCALE GENOMIC DNA]</scope>
    <source>
        <strain evidence="2 3">ETA_A8</strain>
    </source>
</reference>
<dbReference type="EMBL" id="CP036274">
    <property type="protein sequence ID" value="QDU31211.1"/>
    <property type="molecule type" value="Genomic_DNA"/>
</dbReference>
<proteinExistence type="predicted"/>
<dbReference type="AlphaFoldDB" id="A0A517YLX0"/>
<evidence type="ECO:0000313" key="3">
    <source>
        <dbReference type="Proteomes" id="UP000315017"/>
    </source>
</evidence>
<accession>A0A517YLX0</accession>
<evidence type="ECO:0000313" key="2">
    <source>
        <dbReference type="EMBL" id="QDU31211.1"/>
    </source>
</evidence>
<dbReference type="Proteomes" id="UP000315017">
    <property type="component" value="Chromosome"/>
</dbReference>
<gene>
    <name evidence="2" type="ORF">ETAA8_63640</name>
</gene>
<sequence length="82" mass="8422" precursor="true">MSCSRLVLGCFLMLLSVGWTTRAVGQAIPSAPPPLKLVAPADAGFEAEKLPGVEKIVAAGLAAKKMPGCVVAFGSRGKLAWL</sequence>
<dbReference type="KEGG" id="aagg:ETAA8_63640"/>
<organism evidence="2 3">
    <name type="scientific">Anatilimnocola aggregata</name>
    <dbReference type="NCBI Taxonomy" id="2528021"/>
    <lineage>
        <taxon>Bacteria</taxon>
        <taxon>Pseudomonadati</taxon>
        <taxon>Planctomycetota</taxon>
        <taxon>Planctomycetia</taxon>
        <taxon>Pirellulales</taxon>
        <taxon>Pirellulaceae</taxon>
        <taxon>Anatilimnocola</taxon>
    </lineage>
</organism>
<protein>
    <submittedName>
        <fullName evidence="2">Uncharacterized protein</fullName>
    </submittedName>
</protein>
<keyword evidence="1" id="KW-0732">Signal</keyword>